<reference evidence="1 2" key="1">
    <citation type="journal article" date="2020" name="Cell">
        <title>Large-Scale Comparative Analyses of Tick Genomes Elucidate Their Genetic Diversity and Vector Capacities.</title>
        <authorList>
            <consortium name="Tick Genome and Microbiome Consortium (TIGMIC)"/>
            <person name="Jia N."/>
            <person name="Wang J."/>
            <person name="Shi W."/>
            <person name="Du L."/>
            <person name="Sun Y."/>
            <person name="Zhan W."/>
            <person name="Jiang J.F."/>
            <person name="Wang Q."/>
            <person name="Zhang B."/>
            <person name="Ji P."/>
            <person name="Bell-Sakyi L."/>
            <person name="Cui X.M."/>
            <person name="Yuan T.T."/>
            <person name="Jiang B.G."/>
            <person name="Yang W.F."/>
            <person name="Lam T.T."/>
            <person name="Chang Q.C."/>
            <person name="Ding S.J."/>
            <person name="Wang X.J."/>
            <person name="Zhu J.G."/>
            <person name="Ruan X.D."/>
            <person name="Zhao L."/>
            <person name="Wei J.T."/>
            <person name="Ye R.Z."/>
            <person name="Que T.C."/>
            <person name="Du C.H."/>
            <person name="Zhou Y.H."/>
            <person name="Cheng J.X."/>
            <person name="Dai P.F."/>
            <person name="Guo W.B."/>
            <person name="Han X.H."/>
            <person name="Huang E.J."/>
            <person name="Li L.F."/>
            <person name="Wei W."/>
            <person name="Gao Y.C."/>
            <person name="Liu J.Z."/>
            <person name="Shao H.Z."/>
            <person name="Wang X."/>
            <person name="Wang C.C."/>
            <person name="Yang T.C."/>
            <person name="Huo Q.B."/>
            <person name="Li W."/>
            <person name="Chen H.Y."/>
            <person name="Chen S.E."/>
            <person name="Zhou L.G."/>
            <person name="Ni X.B."/>
            <person name="Tian J.H."/>
            <person name="Sheng Y."/>
            <person name="Liu T."/>
            <person name="Pan Y.S."/>
            <person name="Xia L.Y."/>
            <person name="Li J."/>
            <person name="Zhao F."/>
            <person name="Cao W.C."/>
        </authorList>
    </citation>
    <scope>NUCLEOTIDE SEQUENCE [LARGE SCALE GENOMIC DNA]</scope>
    <source>
        <strain evidence="1">Iper-2018</strain>
    </source>
</reference>
<accession>A0AC60QUW6</accession>
<sequence>MKILRAEWKRQARVYRDLLRDVLCDSNQGTRDNHRLREFFNIVERNTEFLWRLTLEKVSASLPKRQPVARGNTQSVVGDSAAASEISVDRLTTPDVKGCFPGTDVEGCFPGADATDAAAAASQ</sequence>
<dbReference type="EMBL" id="JABSTQ010004582">
    <property type="protein sequence ID" value="KAG0441674.1"/>
    <property type="molecule type" value="Genomic_DNA"/>
</dbReference>
<keyword evidence="2" id="KW-1185">Reference proteome</keyword>
<evidence type="ECO:0000313" key="1">
    <source>
        <dbReference type="EMBL" id="KAG0441674.1"/>
    </source>
</evidence>
<dbReference type="Proteomes" id="UP000805193">
    <property type="component" value="Unassembled WGS sequence"/>
</dbReference>
<comment type="caution">
    <text evidence="1">The sequence shown here is derived from an EMBL/GenBank/DDBJ whole genome shotgun (WGS) entry which is preliminary data.</text>
</comment>
<evidence type="ECO:0000313" key="2">
    <source>
        <dbReference type="Proteomes" id="UP000805193"/>
    </source>
</evidence>
<organism evidence="1 2">
    <name type="scientific">Ixodes persulcatus</name>
    <name type="common">Taiga tick</name>
    <dbReference type="NCBI Taxonomy" id="34615"/>
    <lineage>
        <taxon>Eukaryota</taxon>
        <taxon>Metazoa</taxon>
        <taxon>Ecdysozoa</taxon>
        <taxon>Arthropoda</taxon>
        <taxon>Chelicerata</taxon>
        <taxon>Arachnida</taxon>
        <taxon>Acari</taxon>
        <taxon>Parasitiformes</taxon>
        <taxon>Ixodida</taxon>
        <taxon>Ixodoidea</taxon>
        <taxon>Ixodidae</taxon>
        <taxon>Ixodinae</taxon>
        <taxon>Ixodes</taxon>
    </lineage>
</organism>
<proteinExistence type="predicted"/>
<protein>
    <submittedName>
        <fullName evidence="1">Uncharacterized protein</fullName>
    </submittedName>
</protein>
<gene>
    <name evidence="1" type="ORF">HPB47_015891</name>
</gene>
<name>A0AC60QUW6_IXOPE</name>